<dbReference type="AlphaFoldDB" id="A0AAD9AI90"/>
<evidence type="ECO:0000313" key="7">
    <source>
        <dbReference type="Proteomes" id="UP001243330"/>
    </source>
</evidence>
<proteinExistence type="predicted"/>
<dbReference type="Pfam" id="PF00004">
    <property type="entry name" value="AAA"/>
    <property type="match status" value="1"/>
</dbReference>
<gene>
    <name evidence="6" type="ORF">CCHR01_10003</name>
</gene>
<feature type="chain" id="PRO_5041902010" evidence="4">
    <location>
        <begin position="17"/>
        <end position="915"/>
    </location>
</feature>
<keyword evidence="1" id="KW-0547">Nucleotide-binding</keyword>
<reference evidence="6" key="1">
    <citation type="submission" date="2023-01" db="EMBL/GenBank/DDBJ databases">
        <title>Colletotrichum chrysophilum M932 genome sequence.</title>
        <authorList>
            <person name="Baroncelli R."/>
        </authorList>
    </citation>
    <scope>NUCLEOTIDE SEQUENCE</scope>
    <source>
        <strain evidence="6">M932</strain>
    </source>
</reference>
<feature type="region of interest" description="Disordered" evidence="3">
    <location>
        <begin position="228"/>
        <end position="255"/>
    </location>
</feature>
<keyword evidence="7" id="KW-1185">Reference proteome</keyword>
<dbReference type="Gene3D" id="3.40.50.300">
    <property type="entry name" value="P-loop containing nucleotide triphosphate hydrolases"/>
    <property type="match status" value="1"/>
</dbReference>
<dbReference type="InterPro" id="IPR003959">
    <property type="entry name" value="ATPase_AAA_core"/>
</dbReference>
<protein>
    <submittedName>
        <fullName evidence="6">Mitochondrial aaa</fullName>
    </submittedName>
</protein>
<organism evidence="6 7">
    <name type="scientific">Colletotrichum chrysophilum</name>
    <dbReference type="NCBI Taxonomy" id="1836956"/>
    <lineage>
        <taxon>Eukaryota</taxon>
        <taxon>Fungi</taxon>
        <taxon>Dikarya</taxon>
        <taxon>Ascomycota</taxon>
        <taxon>Pezizomycotina</taxon>
        <taxon>Sordariomycetes</taxon>
        <taxon>Hypocreomycetidae</taxon>
        <taxon>Glomerellales</taxon>
        <taxon>Glomerellaceae</taxon>
        <taxon>Colletotrichum</taxon>
        <taxon>Colletotrichum gloeosporioides species complex</taxon>
    </lineage>
</organism>
<feature type="domain" description="AAA+ ATPase" evidence="5">
    <location>
        <begin position="656"/>
        <end position="790"/>
    </location>
</feature>
<dbReference type="InterPro" id="IPR027417">
    <property type="entry name" value="P-loop_NTPase"/>
</dbReference>
<dbReference type="SUPFAM" id="SSF52540">
    <property type="entry name" value="P-loop containing nucleoside triphosphate hydrolases"/>
    <property type="match status" value="1"/>
</dbReference>
<evidence type="ECO:0000256" key="3">
    <source>
        <dbReference type="SAM" id="MobiDB-lite"/>
    </source>
</evidence>
<evidence type="ECO:0000259" key="5">
    <source>
        <dbReference type="SMART" id="SM00382"/>
    </source>
</evidence>
<dbReference type="PANTHER" id="PTHR45644">
    <property type="entry name" value="AAA ATPASE, PUTATIVE (AFU_ORTHOLOGUE AFUA_2G12920)-RELATED-RELATED"/>
    <property type="match status" value="1"/>
</dbReference>
<feature type="region of interest" description="Disordered" evidence="3">
    <location>
        <begin position="55"/>
        <end position="82"/>
    </location>
</feature>
<dbReference type="GO" id="GO:0016887">
    <property type="term" value="F:ATP hydrolysis activity"/>
    <property type="evidence" value="ECO:0007669"/>
    <property type="project" value="InterPro"/>
</dbReference>
<evidence type="ECO:0000256" key="1">
    <source>
        <dbReference type="ARBA" id="ARBA00022741"/>
    </source>
</evidence>
<evidence type="ECO:0000256" key="2">
    <source>
        <dbReference type="ARBA" id="ARBA00022840"/>
    </source>
</evidence>
<sequence length="915" mass="101128">MFALLLTETILGILLSENIMTNNEGEEIPTVRVPWRGREELMEETMSLDIEHEALPAPSSEAQTEDEVSDADEDAEEDVEVTPQPPTIELPQWLLDNCVTTTEEWNDHPECLRLLDDIPSNKGDNCRDELETSSNPEPAAEVYEMGSTLFNPLLGLVRRDAPLEEDFLPGSCASNGVRFTKNIIRLHTFMSAASESTANFTRNVVKHFARTIDSDLITLTRDDLEDLGDHYAPPDASDASSISSDSSSDSDDDEAMGNYLDILLNREPWQPPPPPLPLPYGPRPPPGVVNVSEEGVAPHDCYDSEDEEPKKQKFIPFCAVLNAPRIKKASDSRPVPLIVHLFISESDLTASLFRDLQTAIRDYPVRQGILLVVTTESPPHSTTYISGQHRGPPGRLPLPFAAPTEVLPVRSAAQEALLKADGKRELLSRNIRDIKRYIRREENPGYSSSLLAPYADWSFIDGSAMAERMSQVSLTEMRLESISRAIGQPIEDDKIRKAVLDYDVLSKTLKAWNDFGAPLPPRAPMPMPKPPRGMRPPGRAGAPPPPPPFPAPPRALDPRNVIEPLQDLDDEWAKFPPAVQKVMRQITYLQGPPFLYSKYSWERKFSHCLISPKDVEVGWEDIALEPAVEGAIRGIIRQHGEAADSGKSYGPLHRSHVGGTLLYGPAGTGKTHLARVLARESGSTVINVSLADISDIDSEPRLLIRGLFSLGTLLAPSILFFDEADLCLGAREKAVNHSAKVQISQILTEMNGLGTVKNLPLVLLATNAPGDLDPAVLRRIPNRIHMGLPSAEMRAEIFEIALRGEILHPDLDYCLLALMTSRFSGADIHHLCVQATIACETFVEDGVDKGKRMLTQALFEKVLKRVKPSVSKASLSGIRKFAMEFDPAAVETMEPLETEEYMEQEDLFVDVPVFK</sequence>
<feature type="signal peptide" evidence="4">
    <location>
        <begin position="1"/>
        <end position="16"/>
    </location>
</feature>
<dbReference type="InterPro" id="IPR051701">
    <property type="entry name" value="Mito_OM_Translocase_MSP1"/>
</dbReference>
<keyword evidence="4" id="KW-0732">Signal</keyword>
<comment type="caution">
    <text evidence="6">The sequence shown here is derived from an EMBL/GenBank/DDBJ whole genome shotgun (WGS) entry which is preliminary data.</text>
</comment>
<dbReference type="Gene3D" id="1.10.8.60">
    <property type="match status" value="1"/>
</dbReference>
<feature type="compositionally biased region" description="Pro residues" evidence="3">
    <location>
        <begin position="519"/>
        <end position="534"/>
    </location>
</feature>
<evidence type="ECO:0000313" key="6">
    <source>
        <dbReference type="EMBL" id="KAK1847405.1"/>
    </source>
</evidence>
<dbReference type="GO" id="GO:0005741">
    <property type="term" value="C:mitochondrial outer membrane"/>
    <property type="evidence" value="ECO:0007669"/>
    <property type="project" value="TreeGrafter"/>
</dbReference>
<dbReference type="SMART" id="SM00382">
    <property type="entry name" value="AAA"/>
    <property type="match status" value="1"/>
</dbReference>
<name>A0AAD9AI90_9PEZI</name>
<dbReference type="GO" id="GO:0005524">
    <property type="term" value="F:ATP binding"/>
    <property type="evidence" value="ECO:0007669"/>
    <property type="project" value="UniProtKB-KW"/>
</dbReference>
<evidence type="ECO:0000256" key="4">
    <source>
        <dbReference type="SAM" id="SignalP"/>
    </source>
</evidence>
<dbReference type="EMBL" id="JAQOWY010000204">
    <property type="protein sequence ID" value="KAK1847405.1"/>
    <property type="molecule type" value="Genomic_DNA"/>
</dbReference>
<feature type="region of interest" description="Disordered" evidence="3">
    <location>
        <begin position="519"/>
        <end position="556"/>
    </location>
</feature>
<feature type="compositionally biased region" description="Low complexity" evidence="3">
    <location>
        <begin position="235"/>
        <end position="247"/>
    </location>
</feature>
<dbReference type="InterPro" id="IPR003593">
    <property type="entry name" value="AAA+_ATPase"/>
</dbReference>
<dbReference type="PANTHER" id="PTHR45644:SF56">
    <property type="entry name" value="AAA ATPASE, PUTATIVE (AFU_ORTHOLOGUE AFUA_2G12920)-RELATED"/>
    <property type="match status" value="1"/>
</dbReference>
<accession>A0AAD9AI90</accession>
<keyword evidence="2" id="KW-0067">ATP-binding</keyword>
<feature type="compositionally biased region" description="Acidic residues" evidence="3">
    <location>
        <begin position="63"/>
        <end position="80"/>
    </location>
</feature>
<dbReference type="Proteomes" id="UP001243330">
    <property type="component" value="Unassembled WGS sequence"/>
</dbReference>
<feature type="compositionally biased region" description="Pro residues" evidence="3">
    <location>
        <begin position="542"/>
        <end position="555"/>
    </location>
</feature>